<dbReference type="GO" id="GO:0015661">
    <property type="term" value="F:L-lysine efflux transmembrane transporter activity"/>
    <property type="evidence" value="ECO:0007669"/>
    <property type="project" value="InterPro"/>
</dbReference>
<keyword evidence="3" id="KW-1185">Reference proteome</keyword>
<dbReference type="EMBL" id="JAFJZZ010000001">
    <property type="protein sequence ID" value="MBN7772835.1"/>
    <property type="molecule type" value="Genomic_DNA"/>
</dbReference>
<keyword evidence="1" id="KW-0812">Transmembrane</keyword>
<gene>
    <name evidence="2" type="ORF">JYB65_05610</name>
</gene>
<evidence type="ECO:0000313" key="3">
    <source>
        <dbReference type="Proteomes" id="UP000664545"/>
    </source>
</evidence>
<name>A0A939D848_CLOAM</name>
<protein>
    <submittedName>
        <fullName evidence="2">Lysine exporter LysO family protein</fullName>
    </submittedName>
</protein>
<organism evidence="2 3">
    <name type="scientific">Clostridium aminobutyricum</name>
    <dbReference type="NCBI Taxonomy" id="33953"/>
    <lineage>
        <taxon>Bacteria</taxon>
        <taxon>Bacillati</taxon>
        <taxon>Bacillota</taxon>
        <taxon>Clostridia</taxon>
        <taxon>Eubacteriales</taxon>
        <taxon>Clostridiaceae</taxon>
        <taxon>Clostridium</taxon>
    </lineage>
</organism>
<evidence type="ECO:0000313" key="2">
    <source>
        <dbReference type="EMBL" id="MBN7772835.1"/>
    </source>
</evidence>
<dbReference type="AlphaFoldDB" id="A0A939D848"/>
<feature type="transmembrane region" description="Helical" evidence="1">
    <location>
        <begin position="174"/>
        <end position="196"/>
    </location>
</feature>
<dbReference type="Proteomes" id="UP000664545">
    <property type="component" value="Unassembled WGS sequence"/>
</dbReference>
<sequence length="198" mass="21147">MTKIIISFVTLGMLSGYFFIPDYFIDVISGNLLIVGLCVMLFFVGLDLGRAGTVVEHFKRVGIRILAFPIASIIGCLAFAAIASLILPMTARETMAVASGFGWYTLAPVILSQYSAEISAVSFLHNVIREMLGIIIIPIVAKRIGYIEACSVPGAAAMDVCLPIIEKTTNSETAVYAFVMGTVLSIAVPILVPLLIGL</sequence>
<feature type="transmembrane region" description="Helical" evidence="1">
    <location>
        <begin position="28"/>
        <end position="49"/>
    </location>
</feature>
<dbReference type="RefSeq" id="WP_206581605.1">
    <property type="nucleotide sequence ID" value="NZ_JAFJZZ010000001.1"/>
</dbReference>
<dbReference type="PANTHER" id="PTHR35804:SF1">
    <property type="entry name" value="LYSINE EXPORTER LYSO"/>
    <property type="match status" value="1"/>
</dbReference>
<dbReference type="PANTHER" id="PTHR35804">
    <property type="entry name" value="LYSINE EXPORTER LYSO"/>
    <property type="match status" value="1"/>
</dbReference>
<dbReference type="GO" id="GO:0005886">
    <property type="term" value="C:plasma membrane"/>
    <property type="evidence" value="ECO:0007669"/>
    <property type="project" value="TreeGrafter"/>
</dbReference>
<feature type="transmembrane region" description="Helical" evidence="1">
    <location>
        <begin position="61"/>
        <end position="89"/>
    </location>
</feature>
<comment type="caution">
    <text evidence="2">The sequence shown here is derived from an EMBL/GenBank/DDBJ whole genome shotgun (WGS) entry which is preliminary data.</text>
</comment>
<keyword evidence="1" id="KW-0472">Membrane</keyword>
<evidence type="ECO:0000256" key="1">
    <source>
        <dbReference type="SAM" id="Phobius"/>
    </source>
</evidence>
<proteinExistence type="predicted"/>
<dbReference type="Pfam" id="PF03956">
    <property type="entry name" value="Lys_export"/>
    <property type="match status" value="1"/>
</dbReference>
<keyword evidence="1" id="KW-1133">Transmembrane helix</keyword>
<reference evidence="2" key="1">
    <citation type="submission" date="2021-02" db="EMBL/GenBank/DDBJ databases">
        <title>Abyssanaerobacter marinus gen.nov., sp., nov, anaerobic bacterium isolated from the Onnuri vent field of Indian Ocean and suggestion of Mogibacteriaceae fam. nov., and proposal of reclassification of ambiguous this family's genus member.</title>
        <authorList>
            <person name="Kim Y.J."/>
            <person name="Yang J.-A."/>
        </authorList>
    </citation>
    <scope>NUCLEOTIDE SEQUENCE</scope>
    <source>
        <strain evidence="2">DSM 2634</strain>
    </source>
</reference>
<accession>A0A939D848</accession>
<dbReference type="InterPro" id="IPR005642">
    <property type="entry name" value="LysO"/>
</dbReference>